<protein>
    <submittedName>
        <fullName evidence="1">Uncharacterized protein</fullName>
    </submittedName>
</protein>
<evidence type="ECO:0000313" key="2">
    <source>
        <dbReference type="Proteomes" id="UP000272729"/>
    </source>
</evidence>
<organism evidence="1 2">
    <name type="scientific">Saccharothrix variisporea</name>
    <dbReference type="NCBI Taxonomy" id="543527"/>
    <lineage>
        <taxon>Bacteria</taxon>
        <taxon>Bacillati</taxon>
        <taxon>Actinomycetota</taxon>
        <taxon>Actinomycetes</taxon>
        <taxon>Pseudonocardiales</taxon>
        <taxon>Pseudonocardiaceae</taxon>
        <taxon>Saccharothrix</taxon>
    </lineage>
</organism>
<accession>A0A495XGW7</accession>
<dbReference type="EMBL" id="RBXR01000001">
    <property type="protein sequence ID" value="RKT70818.1"/>
    <property type="molecule type" value="Genomic_DNA"/>
</dbReference>
<sequence>MVQAYGGTATGFRAARRWRLPRTGAKFRDHGRVNGRALRDLIQRWAGKAEVDDEFATNVAAARDMASAELDGDPWSPDQPVSLR</sequence>
<gene>
    <name evidence="1" type="ORF">DFJ66_4093</name>
</gene>
<keyword evidence="2" id="KW-1185">Reference proteome</keyword>
<dbReference type="AlphaFoldDB" id="A0A495XGW7"/>
<proteinExistence type="predicted"/>
<name>A0A495XGW7_9PSEU</name>
<reference evidence="1 2" key="1">
    <citation type="submission" date="2018-10" db="EMBL/GenBank/DDBJ databases">
        <title>Sequencing the genomes of 1000 actinobacteria strains.</title>
        <authorList>
            <person name="Klenk H.-P."/>
        </authorList>
    </citation>
    <scope>NUCLEOTIDE SEQUENCE [LARGE SCALE GENOMIC DNA]</scope>
    <source>
        <strain evidence="1 2">DSM 43911</strain>
    </source>
</reference>
<evidence type="ECO:0000313" key="1">
    <source>
        <dbReference type="EMBL" id="RKT70818.1"/>
    </source>
</evidence>
<comment type="caution">
    <text evidence="1">The sequence shown here is derived from an EMBL/GenBank/DDBJ whole genome shotgun (WGS) entry which is preliminary data.</text>
</comment>
<dbReference type="Proteomes" id="UP000272729">
    <property type="component" value="Unassembled WGS sequence"/>
</dbReference>